<evidence type="ECO:0000313" key="2">
    <source>
        <dbReference type="EMBL" id="KJL33563.1"/>
    </source>
</evidence>
<comment type="caution">
    <text evidence="2">The sequence shown here is derived from an EMBL/GenBank/DDBJ whole genome shotgun (WGS) entry which is preliminary data.</text>
</comment>
<keyword evidence="1" id="KW-1133">Transmembrane helix</keyword>
<accession>A0A0F0LK92</accession>
<dbReference type="STRING" id="582680.RS86_01784"/>
<evidence type="ECO:0008006" key="4">
    <source>
        <dbReference type="Google" id="ProtNLM"/>
    </source>
</evidence>
<name>A0A0F0LK92_9MICO</name>
<keyword evidence="1" id="KW-0472">Membrane</keyword>
<feature type="transmembrane region" description="Helical" evidence="1">
    <location>
        <begin position="6"/>
        <end position="25"/>
    </location>
</feature>
<dbReference type="EMBL" id="JYIX01000033">
    <property type="protein sequence ID" value="KJL33563.1"/>
    <property type="molecule type" value="Genomic_DNA"/>
</dbReference>
<keyword evidence="1" id="KW-0812">Transmembrane</keyword>
<sequence length="108" mass="12561">MTVFVWVLSALMAVAVLAWIVRLFVRDNRIRERGRDVIAHVDEVRVLAVNESDSKTLGYRLSWEEGGRRKQVSGRETIPMARVADIREGDDVLIRYLDDDNIRFVFDR</sequence>
<dbReference type="RefSeq" id="WP_045271858.1">
    <property type="nucleotide sequence ID" value="NZ_JYIX01000033.1"/>
</dbReference>
<keyword evidence="3" id="KW-1185">Reference proteome</keyword>
<protein>
    <recommendedName>
        <fullName evidence="4">DUF3592 domain-containing protein</fullName>
    </recommendedName>
</protein>
<organism evidence="2 3">
    <name type="scientific">Microbacterium azadirachtae</name>
    <dbReference type="NCBI Taxonomy" id="582680"/>
    <lineage>
        <taxon>Bacteria</taxon>
        <taxon>Bacillati</taxon>
        <taxon>Actinomycetota</taxon>
        <taxon>Actinomycetes</taxon>
        <taxon>Micrococcales</taxon>
        <taxon>Microbacteriaceae</taxon>
        <taxon>Microbacterium</taxon>
    </lineage>
</organism>
<dbReference type="Proteomes" id="UP000033740">
    <property type="component" value="Unassembled WGS sequence"/>
</dbReference>
<evidence type="ECO:0000313" key="3">
    <source>
        <dbReference type="Proteomes" id="UP000033740"/>
    </source>
</evidence>
<proteinExistence type="predicted"/>
<dbReference type="AlphaFoldDB" id="A0A0F0LK92"/>
<gene>
    <name evidence="2" type="ORF">RS86_01784</name>
</gene>
<dbReference type="PATRIC" id="fig|582680.6.peg.1844"/>
<evidence type="ECO:0000256" key="1">
    <source>
        <dbReference type="SAM" id="Phobius"/>
    </source>
</evidence>
<reference evidence="2 3" key="1">
    <citation type="submission" date="2015-02" db="EMBL/GenBank/DDBJ databases">
        <title>Draft genome sequences of ten Microbacterium spp. with emphasis on heavy metal contaminated environments.</title>
        <authorList>
            <person name="Corretto E."/>
        </authorList>
    </citation>
    <scope>NUCLEOTIDE SEQUENCE [LARGE SCALE GENOMIC DNA]</scope>
    <source>
        <strain evidence="2 3">ARN176</strain>
    </source>
</reference>